<proteinExistence type="predicted"/>
<reference evidence="2" key="2">
    <citation type="submission" date="2015-01" db="EMBL/GenBank/DDBJ databases">
        <title>Evolutionary Origins and Diversification of the Mycorrhizal Mutualists.</title>
        <authorList>
            <consortium name="DOE Joint Genome Institute"/>
            <consortium name="Mycorrhizal Genomics Consortium"/>
            <person name="Kohler A."/>
            <person name="Kuo A."/>
            <person name="Nagy L.G."/>
            <person name="Floudas D."/>
            <person name="Copeland A."/>
            <person name="Barry K.W."/>
            <person name="Cichocki N."/>
            <person name="Veneault-Fourrey C."/>
            <person name="LaButti K."/>
            <person name="Lindquist E.A."/>
            <person name="Lipzen A."/>
            <person name="Lundell T."/>
            <person name="Morin E."/>
            <person name="Murat C."/>
            <person name="Riley R."/>
            <person name="Ohm R."/>
            <person name="Sun H."/>
            <person name="Tunlid A."/>
            <person name="Henrissat B."/>
            <person name="Grigoriev I.V."/>
            <person name="Hibbett D.S."/>
            <person name="Martin F."/>
        </authorList>
    </citation>
    <scope>NUCLEOTIDE SEQUENCE [LARGE SCALE GENOMIC DNA]</scope>
    <source>
        <strain evidence="2">Zn</strain>
    </source>
</reference>
<evidence type="ECO:0000313" key="1">
    <source>
        <dbReference type="EMBL" id="KIM93278.1"/>
    </source>
</evidence>
<gene>
    <name evidence="1" type="ORF">OIDMADRAFT_149770</name>
</gene>
<evidence type="ECO:0000313" key="2">
    <source>
        <dbReference type="Proteomes" id="UP000054321"/>
    </source>
</evidence>
<keyword evidence="2" id="KW-1185">Reference proteome</keyword>
<dbReference type="STRING" id="913774.A0A0C3C309"/>
<organism evidence="1 2">
    <name type="scientific">Oidiodendron maius (strain Zn)</name>
    <dbReference type="NCBI Taxonomy" id="913774"/>
    <lineage>
        <taxon>Eukaryota</taxon>
        <taxon>Fungi</taxon>
        <taxon>Dikarya</taxon>
        <taxon>Ascomycota</taxon>
        <taxon>Pezizomycotina</taxon>
        <taxon>Leotiomycetes</taxon>
        <taxon>Leotiomycetes incertae sedis</taxon>
        <taxon>Myxotrichaceae</taxon>
        <taxon>Oidiodendron</taxon>
    </lineage>
</organism>
<dbReference type="AlphaFoldDB" id="A0A0C3C309"/>
<protein>
    <submittedName>
        <fullName evidence="1">Uncharacterized protein</fullName>
    </submittedName>
</protein>
<dbReference type="HOGENOM" id="CLU_054613_0_0_1"/>
<dbReference type="EMBL" id="KN832897">
    <property type="protein sequence ID" value="KIM93278.1"/>
    <property type="molecule type" value="Genomic_DNA"/>
</dbReference>
<name>A0A0C3C309_OIDMZ</name>
<reference evidence="1 2" key="1">
    <citation type="submission" date="2014-04" db="EMBL/GenBank/DDBJ databases">
        <authorList>
            <consortium name="DOE Joint Genome Institute"/>
            <person name="Kuo A."/>
            <person name="Martino E."/>
            <person name="Perotto S."/>
            <person name="Kohler A."/>
            <person name="Nagy L.G."/>
            <person name="Floudas D."/>
            <person name="Copeland A."/>
            <person name="Barry K.W."/>
            <person name="Cichocki N."/>
            <person name="Veneault-Fourrey C."/>
            <person name="LaButti K."/>
            <person name="Lindquist E.A."/>
            <person name="Lipzen A."/>
            <person name="Lundell T."/>
            <person name="Morin E."/>
            <person name="Murat C."/>
            <person name="Sun H."/>
            <person name="Tunlid A."/>
            <person name="Henrissat B."/>
            <person name="Grigoriev I.V."/>
            <person name="Hibbett D.S."/>
            <person name="Martin F."/>
            <person name="Nordberg H.P."/>
            <person name="Cantor M.N."/>
            <person name="Hua S.X."/>
        </authorList>
    </citation>
    <scope>NUCLEOTIDE SEQUENCE [LARGE SCALE GENOMIC DNA]</scope>
    <source>
        <strain evidence="1 2">Zn</strain>
    </source>
</reference>
<dbReference type="Proteomes" id="UP000054321">
    <property type="component" value="Unassembled WGS sequence"/>
</dbReference>
<dbReference type="InParanoid" id="A0A0C3C309"/>
<sequence length="346" mass="38744">MTTPGCTHISWQNQTSQIRELTSYINFLEAKLSYLQRHHEHCDTWIAGPPPAGVNLPYLPPDIVVASDEADNECNGSHIRQAMTVTTTRVSQKRLEGKPRWKQIVDQMTKGWDNPSSWSEKRVDVGLDSVEQNKFALTAILGLKKDLPLHLARDGSSTTVSGDSIGDATNILVTSARQYALDSKARERKPGLVAQVHVFRELVFISLCVVMEHEGLPIETIDSLMRICISNSGAANLYRLRRGALWVNRVISGTMIRKLGWGHSSTEFFVLAGRPVSQYGLLWEACVHSFPYFRDQLVHISRIVETPVVEPDWIPFSIPLIIKQLVGNALSLEQICLALDYSIDMV</sequence>
<accession>A0A0C3C309</accession>
<dbReference type="OrthoDB" id="3882355at2759"/>